<sequence length="562" mass="62338">MVEGSARKEKEAATEAETELQIENSSPVLNVDKALEESGTVLFNHEDLSYGPGGFKGLFQSPYVFCAAFLASLGGLSFGYDQGVISLILTMPRFHNQFPETAPGARNSGFHTGFMTGMLELGAFFGCLFFPKLADIISRKKAIVVAVGFFFVGSIIQTASSNYGTLVAGRTIGGIGVGTLAMGAPLYISEIAPPNIRGNLLVLEQFSIVIGNIVSYWIAYGTYNMPSNWCFRLPFLLQMIPAGVVGACIMIFPYSPRWLAMKGRNHDCLGSLCKLRRLPEDDHRIQTEYKDILAEVEFQKRIQERDHPDTGPVMLEIKEWLDLFKPRWLRRTAIAVGMPFFQQFSGINAFQYYGPTLFSTIGMNLSQSRILTGMINIFQLIGVTITLLNMDRMGRRRLSIWGAVMMGVPHFIMAGLVGKYNATWSSHKGVGWFGVAVFYFYMFSYGLTYGPVGWTLPSEVYPNAKRSKGVGLATSVNWISNFVIGVCVPPMIQNIGYGTYIFFGAFCGLALIFAYFLVPETAGKALEQMDEVFHDNASAEEAQMKKEILDRLNNGDQKDQKE</sequence>
<evidence type="ECO:0000313" key="10">
    <source>
        <dbReference type="EMBL" id="RFU34881.1"/>
    </source>
</evidence>
<dbReference type="InterPro" id="IPR005828">
    <property type="entry name" value="MFS_sugar_transport-like"/>
</dbReference>
<feature type="domain" description="Major facilitator superfamily (MFS) profile" evidence="9">
    <location>
        <begin position="67"/>
        <end position="522"/>
    </location>
</feature>
<dbReference type="OrthoDB" id="8120565at2759"/>
<evidence type="ECO:0000256" key="8">
    <source>
        <dbReference type="SAM" id="Phobius"/>
    </source>
</evidence>
<evidence type="ECO:0000313" key="11">
    <source>
        <dbReference type="Proteomes" id="UP000258309"/>
    </source>
</evidence>
<evidence type="ECO:0000256" key="7">
    <source>
        <dbReference type="RuleBase" id="RU003346"/>
    </source>
</evidence>
<dbReference type="NCBIfam" id="TIGR00879">
    <property type="entry name" value="SP"/>
    <property type="match status" value="1"/>
</dbReference>
<dbReference type="Gene3D" id="1.20.1250.20">
    <property type="entry name" value="MFS general substrate transporter like domains"/>
    <property type="match status" value="1"/>
</dbReference>
<reference evidence="10 11" key="1">
    <citation type="submission" date="2018-05" db="EMBL/GenBank/DDBJ databases">
        <title>Draft genome sequence of Scytalidium lignicola DSM 105466, a ubiquitous saprotrophic fungus.</title>
        <authorList>
            <person name="Buettner E."/>
            <person name="Gebauer A.M."/>
            <person name="Hofrichter M."/>
            <person name="Liers C."/>
            <person name="Kellner H."/>
        </authorList>
    </citation>
    <scope>NUCLEOTIDE SEQUENCE [LARGE SCALE GENOMIC DNA]</scope>
    <source>
        <strain evidence="10 11">DSM 105466</strain>
    </source>
</reference>
<feature type="transmembrane region" description="Helical" evidence="8">
    <location>
        <begin position="328"/>
        <end position="350"/>
    </location>
</feature>
<feature type="non-terminal residue" evidence="10">
    <location>
        <position position="562"/>
    </location>
</feature>
<feature type="transmembrane region" description="Helical" evidence="8">
    <location>
        <begin position="370"/>
        <end position="388"/>
    </location>
</feature>
<dbReference type="GO" id="GO:0005351">
    <property type="term" value="F:carbohydrate:proton symporter activity"/>
    <property type="evidence" value="ECO:0007669"/>
    <property type="project" value="TreeGrafter"/>
</dbReference>
<protein>
    <recommendedName>
        <fullName evidence="9">Major facilitator superfamily (MFS) profile domain-containing protein</fullName>
    </recommendedName>
</protein>
<accession>A0A3E2HPC3</accession>
<dbReference type="PANTHER" id="PTHR48022">
    <property type="entry name" value="PLASTIDIC GLUCOSE TRANSPORTER 4"/>
    <property type="match status" value="1"/>
</dbReference>
<dbReference type="PROSITE" id="PS00217">
    <property type="entry name" value="SUGAR_TRANSPORT_2"/>
    <property type="match status" value="1"/>
</dbReference>
<feature type="transmembrane region" description="Helical" evidence="8">
    <location>
        <begin position="400"/>
        <end position="418"/>
    </location>
</feature>
<gene>
    <name evidence="10" type="ORF">B7463_g1468</name>
</gene>
<feature type="transmembrane region" description="Helical" evidence="8">
    <location>
        <begin position="166"/>
        <end position="188"/>
    </location>
</feature>
<dbReference type="PRINTS" id="PR00171">
    <property type="entry name" value="SUGRTRNSPORT"/>
</dbReference>
<comment type="caution">
    <text evidence="10">The sequence shown here is derived from an EMBL/GenBank/DDBJ whole genome shotgun (WGS) entry which is preliminary data.</text>
</comment>
<dbReference type="PROSITE" id="PS50850">
    <property type="entry name" value="MFS"/>
    <property type="match status" value="1"/>
</dbReference>
<evidence type="ECO:0000256" key="2">
    <source>
        <dbReference type="ARBA" id="ARBA00010992"/>
    </source>
</evidence>
<dbReference type="Pfam" id="PF00083">
    <property type="entry name" value="Sugar_tr"/>
    <property type="match status" value="1"/>
</dbReference>
<feature type="transmembrane region" description="Helical" evidence="8">
    <location>
        <begin position="200"/>
        <end position="223"/>
    </location>
</feature>
<feature type="transmembrane region" description="Helical" evidence="8">
    <location>
        <begin position="430"/>
        <end position="449"/>
    </location>
</feature>
<proteinExistence type="inferred from homology"/>
<dbReference type="GO" id="GO:0016020">
    <property type="term" value="C:membrane"/>
    <property type="evidence" value="ECO:0007669"/>
    <property type="project" value="UniProtKB-SubCell"/>
</dbReference>
<dbReference type="InterPro" id="IPR050360">
    <property type="entry name" value="MFS_Sugar_Transporters"/>
</dbReference>
<evidence type="ECO:0000259" key="9">
    <source>
        <dbReference type="PROSITE" id="PS50850"/>
    </source>
</evidence>
<dbReference type="PANTHER" id="PTHR48022:SF14">
    <property type="entry name" value="MAJOR FACILITATOR SUPERFAMILY (MFS) PROFILE DOMAIN-CONTAINING PROTEIN-RELATED"/>
    <property type="match status" value="1"/>
</dbReference>
<keyword evidence="4 8" id="KW-0812">Transmembrane</keyword>
<dbReference type="OMA" id="WVFFFTR"/>
<feature type="transmembrane region" description="Helical" evidence="8">
    <location>
        <begin position="235"/>
        <end position="254"/>
    </location>
</feature>
<dbReference type="FunFam" id="1.20.1250.20:FF:000026">
    <property type="entry name" value="MFS quinate transporter QutD"/>
    <property type="match status" value="1"/>
</dbReference>
<name>A0A3E2HPC3_SCYLI</name>
<keyword evidence="3 7" id="KW-0813">Transport</keyword>
<feature type="transmembrane region" description="Helical" evidence="8">
    <location>
        <begin position="63"/>
        <end position="89"/>
    </location>
</feature>
<organism evidence="10 11">
    <name type="scientific">Scytalidium lignicola</name>
    <name type="common">Hyphomycete</name>
    <dbReference type="NCBI Taxonomy" id="5539"/>
    <lineage>
        <taxon>Eukaryota</taxon>
        <taxon>Fungi</taxon>
        <taxon>Dikarya</taxon>
        <taxon>Ascomycota</taxon>
        <taxon>Pezizomycotina</taxon>
        <taxon>Leotiomycetes</taxon>
        <taxon>Leotiomycetes incertae sedis</taxon>
        <taxon>Scytalidium</taxon>
    </lineage>
</organism>
<evidence type="ECO:0000256" key="1">
    <source>
        <dbReference type="ARBA" id="ARBA00004141"/>
    </source>
</evidence>
<dbReference type="PROSITE" id="PS00216">
    <property type="entry name" value="SUGAR_TRANSPORT_1"/>
    <property type="match status" value="1"/>
</dbReference>
<dbReference type="InterPro" id="IPR005829">
    <property type="entry name" value="Sugar_transporter_CS"/>
</dbReference>
<comment type="similarity">
    <text evidence="2 7">Belongs to the major facilitator superfamily. Sugar transporter (TC 2.A.1.1) family.</text>
</comment>
<keyword evidence="5 8" id="KW-1133">Transmembrane helix</keyword>
<feature type="transmembrane region" description="Helical" evidence="8">
    <location>
        <begin position="142"/>
        <end position="160"/>
    </location>
</feature>
<keyword evidence="11" id="KW-1185">Reference proteome</keyword>
<dbReference type="InterPro" id="IPR003663">
    <property type="entry name" value="Sugar/inositol_transpt"/>
</dbReference>
<dbReference type="EMBL" id="NCSJ02000015">
    <property type="protein sequence ID" value="RFU34881.1"/>
    <property type="molecule type" value="Genomic_DNA"/>
</dbReference>
<comment type="subcellular location">
    <subcellularLocation>
        <location evidence="1">Membrane</location>
        <topology evidence="1">Multi-pass membrane protein</topology>
    </subcellularLocation>
</comment>
<evidence type="ECO:0000256" key="4">
    <source>
        <dbReference type="ARBA" id="ARBA00022692"/>
    </source>
</evidence>
<dbReference type="AlphaFoldDB" id="A0A3E2HPC3"/>
<dbReference type="SUPFAM" id="SSF103473">
    <property type="entry name" value="MFS general substrate transporter"/>
    <property type="match status" value="1"/>
</dbReference>
<evidence type="ECO:0000256" key="3">
    <source>
        <dbReference type="ARBA" id="ARBA00022448"/>
    </source>
</evidence>
<keyword evidence="6 8" id="KW-0472">Membrane</keyword>
<feature type="transmembrane region" description="Helical" evidence="8">
    <location>
        <begin position="498"/>
        <end position="518"/>
    </location>
</feature>
<dbReference type="InterPro" id="IPR036259">
    <property type="entry name" value="MFS_trans_sf"/>
</dbReference>
<feature type="non-terminal residue" evidence="10">
    <location>
        <position position="1"/>
    </location>
</feature>
<feature type="transmembrane region" description="Helical" evidence="8">
    <location>
        <begin position="470"/>
        <end position="492"/>
    </location>
</feature>
<evidence type="ECO:0000256" key="6">
    <source>
        <dbReference type="ARBA" id="ARBA00023136"/>
    </source>
</evidence>
<evidence type="ECO:0000256" key="5">
    <source>
        <dbReference type="ARBA" id="ARBA00022989"/>
    </source>
</evidence>
<feature type="transmembrane region" description="Helical" evidence="8">
    <location>
        <begin position="109"/>
        <end position="130"/>
    </location>
</feature>
<dbReference type="Proteomes" id="UP000258309">
    <property type="component" value="Unassembled WGS sequence"/>
</dbReference>
<dbReference type="InterPro" id="IPR020846">
    <property type="entry name" value="MFS_dom"/>
</dbReference>